<keyword evidence="7" id="KW-0029">Amino-acid transport</keyword>
<evidence type="ECO:0000256" key="8">
    <source>
        <dbReference type="ARBA" id="ARBA00023136"/>
    </source>
</evidence>
<dbReference type="Gene3D" id="3.40.50.300">
    <property type="entry name" value="P-loop containing nucleotide triphosphate hydrolases"/>
    <property type="match status" value="1"/>
</dbReference>
<protein>
    <recommendedName>
        <fullName evidence="9">ABC transporter domain-containing protein</fullName>
    </recommendedName>
</protein>
<dbReference type="AlphaFoldDB" id="D0BJA3"/>
<dbReference type="GO" id="GO:0016887">
    <property type="term" value="F:ATP hydrolysis activity"/>
    <property type="evidence" value="ECO:0007669"/>
    <property type="project" value="InterPro"/>
</dbReference>
<comment type="similarity">
    <text evidence="2">Belongs to the ABC transporter superfamily.</text>
</comment>
<evidence type="ECO:0000313" key="11">
    <source>
        <dbReference type="Proteomes" id="UP000002939"/>
    </source>
</evidence>
<dbReference type="GO" id="GO:0005886">
    <property type="term" value="C:plasma membrane"/>
    <property type="evidence" value="ECO:0007669"/>
    <property type="project" value="UniProtKB-SubCell"/>
</dbReference>
<dbReference type="PROSITE" id="PS50893">
    <property type="entry name" value="ABC_TRANSPORTER_2"/>
    <property type="match status" value="1"/>
</dbReference>
<evidence type="ECO:0000256" key="1">
    <source>
        <dbReference type="ARBA" id="ARBA00004202"/>
    </source>
</evidence>
<evidence type="ECO:0000256" key="5">
    <source>
        <dbReference type="ARBA" id="ARBA00022741"/>
    </source>
</evidence>
<dbReference type="InterPro" id="IPR003439">
    <property type="entry name" value="ABC_transporter-like_ATP-bd"/>
</dbReference>
<evidence type="ECO:0000256" key="4">
    <source>
        <dbReference type="ARBA" id="ARBA00022475"/>
    </source>
</evidence>
<dbReference type="InterPro" id="IPR030679">
    <property type="entry name" value="ABC_ATPase_HisP-typ"/>
</dbReference>
<dbReference type="InterPro" id="IPR017871">
    <property type="entry name" value="ABC_transporter-like_CS"/>
</dbReference>
<dbReference type="CDD" id="cd03262">
    <property type="entry name" value="ABC_HisP_GlnQ"/>
    <property type="match status" value="1"/>
</dbReference>
<dbReference type="SUPFAM" id="SSF52540">
    <property type="entry name" value="P-loop containing nucleoside triphosphate hydrolases"/>
    <property type="match status" value="1"/>
</dbReference>
<gene>
    <name evidence="10" type="ORF">HMPREF0446_00038</name>
</gene>
<dbReference type="InterPro" id="IPR050086">
    <property type="entry name" value="MetN_ABC_transporter-like"/>
</dbReference>
<keyword evidence="4" id="KW-1003">Cell membrane</keyword>
<evidence type="ECO:0000313" key="10">
    <source>
        <dbReference type="EMBL" id="EEW93156.1"/>
    </source>
</evidence>
<keyword evidence="11" id="KW-1185">Reference proteome</keyword>
<name>D0BJA3_9LACT</name>
<evidence type="ECO:0000256" key="6">
    <source>
        <dbReference type="ARBA" id="ARBA00022840"/>
    </source>
</evidence>
<dbReference type="Proteomes" id="UP000002939">
    <property type="component" value="Unassembled WGS sequence"/>
</dbReference>
<evidence type="ECO:0000256" key="7">
    <source>
        <dbReference type="ARBA" id="ARBA00022970"/>
    </source>
</evidence>
<dbReference type="PIRSF" id="PIRSF039085">
    <property type="entry name" value="ABC_ATPase_HisP"/>
    <property type="match status" value="1"/>
</dbReference>
<accession>D0BJA3</accession>
<dbReference type="PROSITE" id="PS00211">
    <property type="entry name" value="ABC_TRANSPORTER_1"/>
    <property type="match status" value="1"/>
</dbReference>
<dbReference type="PANTHER" id="PTHR43166">
    <property type="entry name" value="AMINO ACID IMPORT ATP-BINDING PROTEIN"/>
    <property type="match status" value="1"/>
</dbReference>
<feature type="domain" description="ABC transporter" evidence="9">
    <location>
        <begin position="6"/>
        <end position="240"/>
    </location>
</feature>
<dbReference type="Pfam" id="PF00005">
    <property type="entry name" value="ABC_tran"/>
    <property type="match status" value="1"/>
</dbReference>
<comment type="subcellular location">
    <subcellularLocation>
        <location evidence="1">Cell membrane</location>
        <topology evidence="1">Peripheral membrane protein</topology>
    </subcellularLocation>
</comment>
<reference evidence="10" key="2">
    <citation type="submission" date="2011-10" db="EMBL/GenBank/DDBJ databases">
        <title>The Genome Sequence of Granulicatella elegans ATCC 700633.</title>
        <authorList>
            <consortium name="The Broad Institute Genome Sequencing Platform"/>
            <consortium name="The Broad Institute Genome Sequencing Center for Infectious Disease"/>
            <person name="Earl A."/>
            <person name="Ward D."/>
            <person name="Feldgarden M."/>
            <person name="Gevers D."/>
            <person name="Sibley C.D."/>
            <person name="Field T.R."/>
            <person name="Grinwis M."/>
            <person name="Eshaghurshan C.S."/>
            <person name="Surette M.G."/>
            <person name="Young S.K."/>
            <person name="Zeng Q."/>
            <person name="Gargeya S."/>
            <person name="Fitzgerald M."/>
            <person name="Haas B."/>
            <person name="Abouelleil A."/>
            <person name="Alvarado L."/>
            <person name="Arachchi H.M."/>
            <person name="Berlin A."/>
            <person name="Brown A."/>
            <person name="Chapman S.B."/>
            <person name="Chen Z."/>
            <person name="Dunbar C."/>
            <person name="Freedman E."/>
            <person name="Gearin G."/>
            <person name="Goldberg J."/>
            <person name="Griggs A."/>
            <person name="Gujja S."/>
            <person name="Heiman D."/>
            <person name="Howarth C."/>
            <person name="Larson L."/>
            <person name="Lui A."/>
            <person name="MacDonald P.J.P."/>
            <person name="Montmayeur A."/>
            <person name="Murphy C."/>
            <person name="Neiman D."/>
            <person name="Pearson M."/>
            <person name="Priest M."/>
            <person name="Roberts A."/>
            <person name="Saif S."/>
            <person name="Shea T."/>
            <person name="Shenoy N."/>
            <person name="Sisk P."/>
            <person name="Stolte C."/>
            <person name="Sykes S."/>
            <person name="Wortman J."/>
            <person name="Nusbaum C."/>
            <person name="Birren B."/>
        </authorList>
    </citation>
    <scope>NUCLEOTIDE SEQUENCE [LARGE SCALE GENOMIC DNA]</scope>
    <source>
        <strain evidence="10">ATCC 700633</strain>
    </source>
</reference>
<reference evidence="10" key="1">
    <citation type="submission" date="2009-09" db="EMBL/GenBank/DDBJ databases">
        <authorList>
            <consortium name="The Broad Institute Genome Sequencing Platform"/>
            <person name="Ward D."/>
            <person name="Feldgarden M."/>
            <person name="Earl A."/>
            <person name="Young S.K."/>
            <person name="Zeng Q."/>
            <person name="Koehrsen M."/>
            <person name="Alvarado L."/>
            <person name="Berlin A."/>
            <person name="Bochicchio J."/>
            <person name="Borenstein D."/>
            <person name="Chapman S.B."/>
            <person name="Chen Z."/>
            <person name="Engels R."/>
            <person name="Freedman E."/>
            <person name="Gellesch M."/>
            <person name="Goldberg J."/>
            <person name="Griggs A."/>
            <person name="Gujja S."/>
            <person name="Heilman E."/>
            <person name="Heiman D."/>
            <person name="Hepburn T."/>
            <person name="Howarth C."/>
            <person name="Jen D."/>
            <person name="Larson L."/>
            <person name="Lewis B."/>
            <person name="Mehta T."/>
            <person name="Park D."/>
            <person name="Pearson M."/>
            <person name="Roberts A."/>
            <person name="Saif S."/>
            <person name="Shea T."/>
            <person name="Shenoy N."/>
            <person name="Sisk P."/>
            <person name="Stolte C."/>
            <person name="Sykes S."/>
            <person name="Thomson T."/>
            <person name="Walk T."/>
            <person name="White J."/>
            <person name="Yandava C."/>
            <person name="Sibley C.D."/>
            <person name="Field T.R."/>
            <person name="Grinwis M."/>
            <person name="Eshaghurshan C.S."/>
            <person name="Surette M.G."/>
            <person name="Haas B."/>
            <person name="Nusbaum C."/>
            <person name="Birren B."/>
        </authorList>
    </citation>
    <scope>NUCLEOTIDE SEQUENCE [LARGE SCALE GENOMIC DNA]</scope>
    <source>
        <strain evidence="10">ATCC 700633</strain>
    </source>
</reference>
<dbReference type="FunFam" id="3.40.50.300:FF:000020">
    <property type="entry name" value="Amino acid ABC transporter ATP-binding component"/>
    <property type="match status" value="1"/>
</dbReference>
<dbReference type="GO" id="GO:0015424">
    <property type="term" value="F:ABC-type amino acid transporter activity"/>
    <property type="evidence" value="ECO:0007669"/>
    <property type="project" value="InterPro"/>
</dbReference>
<evidence type="ECO:0000256" key="2">
    <source>
        <dbReference type="ARBA" id="ARBA00005417"/>
    </source>
</evidence>
<dbReference type="InterPro" id="IPR003593">
    <property type="entry name" value="AAA+_ATPase"/>
</dbReference>
<comment type="caution">
    <text evidence="10">The sequence shown here is derived from an EMBL/GenBank/DDBJ whole genome shotgun (WGS) entry which is preliminary data.</text>
</comment>
<sequence length="245" mass="27416">MSQEVVTIKHLNKVFGTHEVLKDISFSVESGEVVTIIGSSGSGKSTLLRCVNLLEKPTSGEILYNGKNILDEDTNIYEYRTHLGMVFQQFNLFNNLNVLENCTVGPIKVLKKSKEEAEEIAKSFLEKVGMSAYLNARPRQLSGGQKQRVAIARALSMQPDVLLFDEPTSALDPEMVNEVLETMKSLAHTGLTMIIVTHEMEFARDVSDRVIFMDKGVIAEEGTAEQIFTNPQKERTKEFLMRVLS</sequence>
<evidence type="ECO:0000256" key="3">
    <source>
        <dbReference type="ARBA" id="ARBA00022448"/>
    </source>
</evidence>
<dbReference type="SMART" id="SM00382">
    <property type="entry name" value="AAA"/>
    <property type="match status" value="1"/>
</dbReference>
<keyword evidence="3" id="KW-0813">Transport</keyword>
<keyword evidence="5" id="KW-0547">Nucleotide-binding</keyword>
<dbReference type="PANTHER" id="PTHR43166:SF9">
    <property type="entry name" value="GLUTAMATE_ASPARTATE IMPORT ATP-BINDING PROTEIN GLTL"/>
    <property type="match status" value="1"/>
</dbReference>
<dbReference type="HOGENOM" id="CLU_000604_1_22_9"/>
<keyword evidence="8" id="KW-0472">Membrane</keyword>
<organism evidence="10 11">
    <name type="scientific">Granulicatella elegans ATCC 700633</name>
    <dbReference type="NCBI Taxonomy" id="626369"/>
    <lineage>
        <taxon>Bacteria</taxon>
        <taxon>Bacillati</taxon>
        <taxon>Bacillota</taxon>
        <taxon>Bacilli</taxon>
        <taxon>Lactobacillales</taxon>
        <taxon>Carnobacteriaceae</taxon>
        <taxon>Granulicatella</taxon>
    </lineage>
</organism>
<dbReference type="STRING" id="626369.HMPREF0446_00038"/>
<keyword evidence="6" id="KW-0067">ATP-binding</keyword>
<dbReference type="eggNOG" id="COG1126">
    <property type="taxonomic scope" value="Bacteria"/>
</dbReference>
<dbReference type="EMBL" id="ACRF02000016">
    <property type="protein sequence ID" value="EEW93156.1"/>
    <property type="molecule type" value="Genomic_DNA"/>
</dbReference>
<dbReference type="InterPro" id="IPR027417">
    <property type="entry name" value="P-loop_NTPase"/>
</dbReference>
<evidence type="ECO:0000259" key="9">
    <source>
        <dbReference type="PROSITE" id="PS50893"/>
    </source>
</evidence>
<proteinExistence type="inferred from homology"/>
<dbReference type="OrthoDB" id="9804199at2"/>
<dbReference type="RefSeq" id="WP_006702311.1">
    <property type="nucleotide sequence ID" value="NZ_KI391971.1"/>
</dbReference>
<dbReference type="GO" id="GO:0005524">
    <property type="term" value="F:ATP binding"/>
    <property type="evidence" value="ECO:0007669"/>
    <property type="project" value="UniProtKB-KW"/>
</dbReference>